<proteinExistence type="predicted"/>
<gene>
    <name evidence="1" type="ORF">RPERSI_LOCUS2609</name>
</gene>
<dbReference type="EMBL" id="CAJVQC010002914">
    <property type="protein sequence ID" value="CAG8518972.1"/>
    <property type="molecule type" value="Genomic_DNA"/>
</dbReference>
<name>A0ACA9LDQ1_9GLOM</name>
<dbReference type="Proteomes" id="UP000789920">
    <property type="component" value="Unassembled WGS sequence"/>
</dbReference>
<accession>A0ACA9LDQ1</accession>
<evidence type="ECO:0000313" key="2">
    <source>
        <dbReference type="Proteomes" id="UP000789920"/>
    </source>
</evidence>
<reference evidence="1" key="1">
    <citation type="submission" date="2021-06" db="EMBL/GenBank/DDBJ databases">
        <authorList>
            <person name="Kallberg Y."/>
            <person name="Tangrot J."/>
            <person name="Rosling A."/>
        </authorList>
    </citation>
    <scope>NUCLEOTIDE SEQUENCE</scope>
    <source>
        <strain evidence="1">MA461A</strain>
    </source>
</reference>
<keyword evidence="2" id="KW-1185">Reference proteome</keyword>
<sequence>MTQNIIPVNLCSECPSIYIFPDNAINEEPTEMEDNLLDYPVPSIIDRRVERHKQRRAIYERAGRLPKTSLSALSSSSSSNSSSSSSRSSNGSNSSNKNSTHSTHSSTLN</sequence>
<comment type="caution">
    <text evidence="1">The sequence shown here is derived from an EMBL/GenBank/DDBJ whole genome shotgun (WGS) entry which is preliminary data.</text>
</comment>
<protein>
    <submittedName>
        <fullName evidence="1">33434_t:CDS:1</fullName>
    </submittedName>
</protein>
<evidence type="ECO:0000313" key="1">
    <source>
        <dbReference type="EMBL" id="CAG8518972.1"/>
    </source>
</evidence>
<organism evidence="1 2">
    <name type="scientific">Racocetra persica</name>
    <dbReference type="NCBI Taxonomy" id="160502"/>
    <lineage>
        <taxon>Eukaryota</taxon>
        <taxon>Fungi</taxon>
        <taxon>Fungi incertae sedis</taxon>
        <taxon>Mucoromycota</taxon>
        <taxon>Glomeromycotina</taxon>
        <taxon>Glomeromycetes</taxon>
        <taxon>Diversisporales</taxon>
        <taxon>Gigasporaceae</taxon>
        <taxon>Racocetra</taxon>
    </lineage>
</organism>